<evidence type="ECO:0000256" key="7">
    <source>
        <dbReference type="RuleBase" id="RU362125"/>
    </source>
</evidence>
<dbReference type="Proteomes" id="UP000031419">
    <property type="component" value="Unassembled WGS sequence"/>
</dbReference>
<comment type="similarity">
    <text evidence="2 7">Belongs to the acyl-CoA dehydrogenase family.</text>
</comment>
<dbReference type="SUPFAM" id="SSF47203">
    <property type="entry name" value="Acyl-CoA dehydrogenase C-terminal domain-like"/>
    <property type="match status" value="1"/>
</dbReference>
<dbReference type="InterPro" id="IPR009100">
    <property type="entry name" value="AcylCoA_DH/oxidase_NM_dom_sf"/>
</dbReference>
<dbReference type="InterPro" id="IPR037069">
    <property type="entry name" value="AcylCoA_DH/ox_N_sf"/>
</dbReference>
<dbReference type="PANTHER" id="PTHR48083:SF2">
    <property type="entry name" value="MEDIUM-CHAIN SPECIFIC ACYL-COA DEHYDROGENASE, MITOCHONDRIAL"/>
    <property type="match status" value="1"/>
</dbReference>
<evidence type="ECO:0000256" key="4">
    <source>
        <dbReference type="ARBA" id="ARBA00022630"/>
    </source>
</evidence>
<evidence type="ECO:0000259" key="8">
    <source>
        <dbReference type="Pfam" id="PF00441"/>
    </source>
</evidence>
<evidence type="ECO:0000256" key="1">
    <source>
        <dbReference type="ARBA" id="ARBA00001974"/>
    </source>
</evidence>
<dbReference type="GO" id="GO:0050660">
    <property type="term" value="F:flavin adenine dinucleotide binding"/>
    <property type="evidence" value="ECO:0007669"/>
    <property type="project" value="InterPro"/>
</dbReference>
<feature type="domain" description="Acyl-CoA dehydrogenase/oxidase N-terminal" evidence="10">
    <location>
        <begin position="6"/>
        <end position="121"/>
    </location>
</feature>
<comment type="cofactor">
    <cofactor evidence="1 7">
        <name>FAD</name>
        <dbReference type="ChEBI" id="CHEBI:57692"/>
    </cofactor>
</comment>
<evidence type="ECO:0000256" key="6">
    <source>
        <dbReference type="ARBA" id="ARBA00023002"/>
    </source>
</evidence>
<dbReference type="Pfam" id="PF02770">
    <property type="entry name" value="Acyl-CoA_dh_M"/>
    <property type="match status" value="1"/>
</dbReference>
<dbReference type="Pfam" id="PF02771">
    <property type="entry name" value="Acyl-CoA_dh_N"/>
    <property type="match status" value="1"/>
</dbReference>
<dbReference type="GO" id="GO:0033539">
    <property type="term" value="P:fatty acid beta-oxidation using acyl-CoA dehydrogenase"/>
    <property type="evidence" value="ECO:0007669"/>
    <property type="project" value="TreeGrafter"/>
</dbReference>
<dbReference type="eggNOG" id="COG1960">
    <property type="taxonomic scope" value="Bacteria"/>
</dbReference>
<dbReference type="FunFam" id="1.20.140.10:FF:000001">
    <property type="entry name" value="Acyl-CoA dehydrogenase"/>
    <property type="match status" value="1"/>
</dbReference>
<keyword evidence="12" id="KW-1185">Reference proteome</keyword>
<dbReference type="InterPro" id="IPR013786">
    <property type="entry name" value="AcylCoA_DH/ox_N"/>
</dbReference>
<evidence type="ECO:0000259" key="10">
    <source>
        <dbReference type="Pfam" id="PF02771"/>
    </source>
</evidence>
<proteinExistence type="inferred from homology"/>
<dbReference type="InterPro" id="IPR006089">
    <property type="entry name" value="Acyl-CoA_DH_CS"/>
</dbReference>
<dbReference type="Gene3D" id="1.20.140.10">
    <property type="entry name" value="Butyryl-CoA Dehydrogenase, subunit A, domain 3"/>
    <property type="match status" value="1"/>
</dbReference>
<dbReference type="PIRSF" id="PIRSF016578">
    <property type="entry name" value="HsaA"/>
    <property type="match status" value="1"/>
</dbReference>
<dbReference type="Pfam" id="PF00441">
    <property type="entry name" value="Acyl-CoA_dh_1"/>
    <property type="match status" value="1"/>
</dbReference>
<dbReference type="InterPro" id="IPR036250">
    <property type="entry name" value="AcylCo_DH-like_C"/>
</dbReference>
<dbReference type="FunFam" id="2.40.110.10:FF:000002">
    <property type="entry name" value="Acyl-CoA dehydrogenase fadE12"/>
    <property type="match status" value="1"/>
</dbReference>
<dbReference type="SUPFAM" id="SSF56645">
    <property type="entry name" value="Acyl-CoA dehydrogenase NM domain-like"/>
    <property type="match status" value="1"/>
</dbReference>
<evidence type="ECO:0000256" key="3">
    <source>
        <dbReference type="ARBA" id="ARBA00019125"/>
    </source>
</evidence>
<dbReference type="InterPro" id="IPR006091">
    <property type="entry name" value="Acyl-CoA_Oxase/DH_mid-dom"/>
</dbReference>
<evidence type="ECO:0000256" key="2">
    <source>
        <dbReference type="ARBA" id="ARBA00009347"/>
    </source>
</evidence>
<evidence type="ECO:0000256" key="5">
    <source>
        <dbReference type="ARBA" id="ARBA00022827"/>
    </source>
</evidence>
<dbReference type="STRING" id="28042.GU90_10115"/>
<dbReference type="EMBL" id="JNVU01000025">
    <property type="protein sequence ID" value="KEI44512.1"/>
    <property type="molecule type" value="Genomic_DNA"/>
</dbReference>
<keyword evidence="4 7" id="KW-0285">Flavoprotein</keyword>
<name>A0A073AZP0_9PSEU</name>
<feature type="domain" description="Acyl-CoA dehydrogenase/oxidase C-terminal" evidence="8">
    <location>
        <begin position="231"/>
        <end position="380"/>
    </location>
</feature>
<dbReference type="InterPro" id="IPR050741">
    <property type="entry name" value="Acyl-CoA_dehydrogenase"/>
</dbReference>
<dbReference type="AlphaFoldDB" id="A0A073AZP0"/>
<comment type="caution">
    <text evidence="11">The sequence shown here is derived from an EMBL/GenBank/DDBJ whole genome shotgun (WGS) entry which is preliminary data.</text>
</comment>
<keyword evidence="6 7" id="KW-0560">Oxidoreductase</keyword>
<dbReference type="Gene3D" id="2.40.110.10">
    <property type="entry name" value="Butyryl-CoA Dehydrogenase, subunit A, domain 2"/>
    <property type="match status" value="1"/>
</dbReference>
<dbReference type="RefSeq" id="WP_029719429.1">
    <property type="nucleotide sequence ID" value="NZ_JAJUIW010000003.1"/>
</dbReference>
<dbReference type="GO" id="GO:0003995">
    <property type="term" value="F:acyl-CoA dehydrogenase activity"/>
    <property type="evidence" value="ECO:0007669"/>
    <property type="project" value="InterPro"/>
</dbReference>
<dbReference type="InterPro" id="IPR009075">
    <property type="entry name" value="AcylCo_DH/oxidase_C"/>
</dbReference>
<sequence>MDFSLSDTERDIRDWVRNFVQRELIPLEPEVLRRERAGERGLTKEEQRELQEKARKAGFWGVQTPEEYGGMGLGAVMAALIEIELGRTFVPFRFGGYADNILYHANEEQKKRYLIPTIEGERKSCFAITEPGAGSDAKNIRTTAHLDGDEWVINGEKTFITGGIDADFAMVFAVTDKEKGANGGVTCFLVDRDMGWTSEPIDIMGEWDRQPAALVFDNVRVPKENVLGEVGQGFALAMQWIGRGRYLLPARALGGCMRLVEMGIDYAKTRETFGKPIAERQAIQWMLADSAVEIEALRWLVLQAAWQVDQGMDSRHAQSMAKLYGGVRANEIVDRILQLHGGMGYTRELPIERWYRDLRLLRIFEGTDEIQRRTIARNLLKGHASVNGVLG</sequence>
<dbReference type="Gene3D" id="1.10.540.10">
    <property type="entry name" value="Acyl-CoA dehydrogenase/oxidase, N-terminal domain"/>
    <property type="match status" value="1"/>
</dbReference>
<gene>
    <name evidence="11" type="ORF">GU90_10115</name>
</gene>
<protein>
    <recommendedName>
        <fullName evidence="3">Medium-chain specific acyl-CoA dehydrogenase, mitochondrial</fullName>
    </recommendedName>
</protein>
<reference evidence="11 12" key="1">
    <citation type="submission" date="2014-06" db="EMBL/GenBank/DDBJ databases">
        <title>Saccharopolyspora rectivirgula DSM-43113 Genome sequencing.</title>
        <authorList>
            <person name="Barrera C."/>
            <person name="Millon L."/>
            <person name="Rognon B."/>
            <person name="Zaugg C."/>
            <person name="Monod M."/>
        </authorList>
    </citation>
    <scope>NUCLEOTIDE SEQUENCE [LARGE SCALE GENOMIC DNA]</scope>
    <source>
        <strain evidence="11 12">DSM 43113</strain>
    </source>
</reference>
<accession>A0A073AZP0</accession>
<evidence type="ECO:0000313" key="12">
    <source>
        <dbReference type="Proteomes" id="UP000031419"/>
    </source>
</evidence>
<dbReference type="OrthoDB" id="8876745at2"/>
<organism evidence="11 12">
    <name type="scientific">Saccharopolyspora rectivirgula</name>
    <dbReference type="NCBI Taxonomy" id="28042"/>
    <lineage>
        <taxon>Bacteria</taxon>
        <taxon>Bacillati</taxon>
        <taxon>Actinomycetota</taxon>
        <taxon>Actinomycetes</taxon>
        <taxon>Pseudonocardiales</taxon>
        <taxon>Pseudonocardiaceae</taxon>
        <taxon>Saccharopolyspora</taxon>
    </lineage>
</organism>
<feature type="domain" description="Acyl-CoA oxidase/dehydrogenase middle" evidence="9">
    <location>
        <begin position="125"/>
        <end position="219"/>
    </location>
</feature>
<dbReference type="PANTHER" id="PTHR48083">
    <property type="entry name" value="MEDIUM-CHAIN SPECIFIC ACYL-COA DEHYDROGENASE, MITOCHONDRIAL-RELATED"/>
    <property type="match status" value="1"/>
</dbReference>
<dbReference type="GO" id="GO:0005737">
    <property type="term" value="C:cytoplasm"/>
    <property type="evidence" value="ECO:0007669"/>
    <property type="project" value="TreeGrafter"/>
</dbReference>
<evidence type="ECO:0000313" key="11">
    <source>
        <dbReference type="EMBL" id="KEI44512.1"/>
    </source>
</evidence>
<dbReference type="InterPro" id="IPR046373">
    <property type="entry name" value="Acyl-CoA_Oxase/DH_mid-dom_sf"/>
</dbReference>
<keyword evidence="5 7" id="KW-0274">FAD</keyword>
<dbReference type="PROSITE" id="PS00073">
    <property type="entry name" value="ACYL_COA_DH_2"/>
    <property type="match status" value="1"/>
</dbReference>
<evidence type="ECO:0000259" key="9">
    <source>
        <dbReference type="Pfam" id="PF02770"/>
    </source>
</evidence>